<dbReference type="AlphaFoldDB" id="A0A5C0WF08"/>
<name>A0A5C0WF08_BACIA</name>
<dbReference type="KEGG" id="bsaf:BSL056_03810"/>
<evidence type="ECO:0000313" key="1">
    <source>
        <dbReference type="EMBL" id="QEK62594.1"/>
    </source>
</evidence>
<dbReference type="PANTHER" id="PTHR39158:SF1">
    <property type="entry name" value="DNAJ HOMOLOG SUBFAMILY C MEMBER 28"/>
    <property type="match status" value="1"/>
</dbReference>
<sequence>MDFAQRLSEERIKKAMDNGAFEGLSGFGKPLPKDDAAHVPEELRMGYRIMKNAGFAGEETALKKELMTVKELLQSSIDGEERKKLSLICEEKQKRLDELTSKRQTFARPASSFYKNKVYEKLTEHKKRG</sequence>
<dbReference type="InterPro" id="IPR052573">
    <property type="entry name" value="DnaJ_C_subfamily_28"/>
</dbReference>
<protein>
    <submittedName>
        <fullName evidence="1">Uncharacterized protein</fullName>
    </submittedName>
</protein>
<organism evidence="1 2">
    <name type="scientific">Bacillus safensis</name>
    <dbReference type="NCBI Taxonomy" id="561879"/>
    <lineage>
        <taxon>Bacteria</taxon>
        <taxon>Bacillati</taxon>
        <taxon>Bacillota</taxon>
        <taxon>Bacilli</taxon>
        <taxon>Bacillales</taxon>
        <taxon>Bacillaceae</taxon>
        <taxon>Bacillus</taxon>
    </lineage>
</organism>
<dbReference type="PANTHER" id="PTHR39158">
    <property type="entry name" value="OS08G0560600 PROTEIN"/>
    <property type="match status" value="1"/>
</dbReference>
<reference evidence="1 2" key="1">
    <citation type="journal article" date="2018" name="Plant Biotechnol. Rep.">
        <title>Diversity and antifungal activity of endophytic bacteria associated with Panax ginseng seedlings.</title>
        <authorList>
            <person name="Park J.M."/>
            <person name="Hong C.E."/>
            <person name="Jo S.H."/>
        </authorList>
    </citation>
    <scope>NUCLEOTIDE SEQUENCE [LARGE SCALE GENOMIC DNA]</scope>
    <source>
        <strain evidence="1 2">PgKB20</strain>
    </source>
</reference>
<dbReference type="GeneID" id="61767567"/>
<evidence type="ECO:0000313" key="2">
    <source>
        <dbReference type="Proteomes" id="UP000325032"/>
    </source>
</evidence>
<accession>A0A498TY63</accession>
<dbReference type="Proteomes" id="UP000325032">
    <property type="component" value="Chromosome"/>
</dbReference>
<keyword evidence="2" id="KW-1185">Reference proteome</keyword>
<dbReference type="EMBL" id="CP043404">
    <property type="protein sequence ID" value="QEK62594.1"/>
    <property type="molecule type" value="Genomic_DNA"/>
</dbReference>
<dbReference type="InterPro" id="IPR018961">
    <property type="entry name" value="DnaJ_homolog_subfam-C_membr-28"/>
</dbReference>
<accession>A0A5C0WF08</accession>
<dbReference type="RefSeq" id="WP_024425281.1">
    <property type="nucleotide sequence ID" value="NZ_BSYL01000001.1"/>
</dbReference>
<dbReference type="Pfam" id="PF09350">
    <property type="entry name" value="DJC28_CD"/>
    <property type="match status" value="1"/>
</dbReference>
<proteinExistence type="predicted"/>
<gene>
    <name evidence="1" type="ORF">FX981_00779</name>
</gene>